<evidence type="ECO:0000313" key="1">
    <source>
        <dbReference type="EMBL" id="MCM1991304.1"/>
    </source>
</evidence>
<comment type="caution">
    <text evidence="1">The sequence shown here is derived from an EMBL/GenBank/DDBJ whole genome shotgun (WGS) entry which is preliminary data.</text>
</comment>
<protein>
    <submittedName>
        <fullName evidence="1">Uncharacterized protein</fullName>
    </submittedName>
</protein>
<dbReference type="RefSeq" id="WP_250860411.1">
    <property type="nucleotide sequence ID" value="NZ_JAGSOJ010000003.1"/>
</dbReference>
<dbReference type="EMBL" id="JAGSOJ010000003">
    <property type="protein sequence ID" value="MCM1991304.1"/>
    <property type="molecule type" value="Genomic_DNA"/>
</dbReference>
<evidence type="ECO:0000313" key="2">
    <source>
        <dbReference type="Proteomes" id="UP001056429"/>
    </source>
</evidence>
<organism evidence="1 2">
    <name type="scientific">Oceanirhabdus seepicola</name>
    <dbReference type="NCBI Taxonomy" id="2828781"/>
    <lineage>
        <taxon>Bacteria</taxon>
        <taxon>Bacillati</taxon>
        <taxon>Bacillota</taxon>
        <taxon>Clostridia</taxon>
        <taxon>Eubacteriales</taxon>
        <taxon>Clostridiaceae</taxon>
        <taxon>Oceanirhabdus</taxon>
    </lineage>
</organism>
<reference evidence="1" key="1">
    <citation type="journal article" date="2021" name="mSystems">
        <title>Bacteria and Archaea Synergistically Convert Glycine Betaine to Biogenic Methane in the Formosa Cold Seep of the South China Sea.</title>
        <authorList>
            <person name="Li L."/>
            <person name="Zhang W."/>
            <person name="Zhang S."/>
            <person name="Song L."/>
            <person name="Sun Q."/>
            <person name="Zhang H."/>
            <person name="Xiang H."/>
            <person name="Dong X."/>
        </authorList>
    </citation>
    <scope>NUCLEOTIDE SEQUENCE</scope>
    <source>
        <strain evidence="1">ZWT</strain>
    </source>
</reference>
<sequence length="355" mass="41457">MNLRKDVIELCAYFFEVLIKQFLAVENNIHKKSGLLSLFKKINFLDRATDFNSLMERAVELRDNLSISDDIKGDSEIYSMAVKLKDCLAIYIMMLESQVKINTSLDHKAHGEKYDRDEYEKCLVQFDVCRLTLKAKLTNLYSLYEEAIKTQIDTQEVNQIQLKEESNLELTKELTKEEKLKNEAYNLIMVARAFAYTSTNILENFPIEFDILRELDMKESYEFFLSVACVGLAFSQMKFEFDNNSLYILSHAIKDNLDKIYSDDELSNAYYSMARFLEEWDDLVSKSGLDVRDSIGVWVLSNSCKYVRAKRTVRKKLCESRVSSVLGNTVFNEFGPWWKSEFTEKRKGNEKIKIF</sequence>
<accession>A0A9J6P718</accession>
<keyword evidence="2" id="KW-1185">Reference proteome</keyword>
<dbReference type="AlphaFoldDB" id="A0A9J6P718"/>
<proteinExistence type="predicted"/>
<gene>
    <name evidence="1" type="ORF">KDK92_16340</name>
</gene>
<reference evidence="1" key="2">
    <citation type="submission" date="2021-04" db="EMBL/GenBank/DDBJ databases">
        <authorList>
            <person name="Dong X."/>
        </authorList>
    </citation>
    <scope>NUCLEOTIDE SEQUENCE</scope>
    <source>
        <strain evidence="1">ZWT</strain>
    </source>
</reference>
<dbReference type="Proteomes" id="UP001056429">
    <property type="component" value="Unassembled WGS sequence"/>
</dbReference>
<name>A0A9J6P718_9CLOT</name>